<sequence length="469" mass="52811">MDAKTSLYTSHRISCHDAFFETVVTYGLIVDGHLHRLRLKNTLETLVNQWKILGARISRDLQGNLEYRVPSTFNDDIEAFTFDSEILSTPLSDHYQIPLAPASPSLVTPSPATIFQPPVHLRRSCLSQYEALFQPILHLQIVQSSDDEKTSVGLTLPRCFCDMWGMKEIFSAWSRILENSDDSVPLLIEDTTILEKIEWTSEERPRSLWKHQITGQSQTDALDVAQEQSEEGATWLFIPVETLTSSRRVLELESEEKIDDMDILFAWWLKETYVKSVPQAQHAPVAVSVPLNLRGRLDLLAEGIYHHNAFHMATHVFPSPASLAENSLAQLVLTLRRSILSVDAQEIAHALAYKTQNYNAASGYLNVAHFPPGSENVTFWNMDWLCDGFIDFRPALLDRIDSSQSFAARRVAGRGRARKGGSHVVPPVKTGSGKVIWAHALSAGPDNNDMVVVKRDEHGIWVSFKLMNR</sequence>
<keyword evidence="2" id="KW-1185">Reference proteome</keyword>
<dbReference type="EMBL" id="JAWWNJ010000001">
    <property type="protein sequence ID" value="KAK7064200.1"/>
    <property type="molecule type" value="Genomic_DNA"/>
</dbReference>
<dbReference type="AlphaFoldDB" id="A0AAW0EHP7"/>
<reference evidence="1 2" key="1">
    <citation type="journal article" date="2024" name="J Genomics">
        <title>Draft genome sequencing and assembly of Favolaschia claudopus CIRM-BRFM 2984 isolated from oak limbs.</title>
        <authorList>
            <person name="Navarro D."/>
            <person name="Drula E."/>
            <person name="Chaduli D."/>
            <person name="Cazenave R."/>
            <person name="Ahrendt S."/>
            <person name="Wang J."/>
            <person name="Lipzen A."/>
            <person name="Daum C."/>
            <person name="Barry K."/>
            <person name="Grigoriev I.V."/>
            <person name="Favel A."/>
            <person name="Rosso M.N."/>
            <person name="Martin F."/>
        </authorList>
    </citation>
    <scope>NUCLEOTIDE SEQUENCE [LARGE SCALE GENOMIC DNA]</scope>
    <source>
        <strain evidence="1 2">CIRM-BRFM 2984</strain>
    </source>
</reference>
<evidence type="ECO:0000313" key="2">
    <source>
        <dbReference type="Proteomes" id="UP001362999"/>
    </source>
</evidence>
<protein>
    <submittedName>
        <fullName evidence="1">Uncharacterized protein</fullName>
    </submittedName>
</protein>
<name>A0AAW0EHP7_9AGAR</name>
<dbReference type="InterPro" id="IPR023213">
    <property type="entry name" value="CAT-like_dom_sf"/>
</dbReference>
<dbReference type="Proteomes" id="UP001362999">
    <property type="component" value="Unassembled WGS sequence"/>
</dbReference>
<organism evidence="1 2">
    <name type="scientific">Favolaschia claudopus</name>
    <dbReference type="NCBI Taxonomy" id="2862362"/>
    <lineage>
        <taxon>Eukaryota</taxon>
        <taxon>Fungi</taxon>
        <taxon>Dikarya</taxon>
        <taxon>Basidiomycota</taxon>
        <taxon>Agaricomycotina</taxon>
        <taxon>Agaricomycetes</taxon>
        <taxon>Agaricomycetidae</taxon>
        <taxon>Agaricales</taxon>
        <taxon>Marasmiineae</taxon>
        <taxon>Mycenaceae</taxon>
        <taxon>Favolaschia</taxon>
    </lineage>
</organism>
<evidence type="ECO:0000313" key="1">
    <source>
        <dbReference type="EMBL" id="KAK7064200.1"/>
    </source>
</evidence>
<proteinExistence type="predicted"/>
<comment type="caution">
    <text evidence="1">The sequence shown here is derived from an EMBL/GenBank/DDBJ whole genome shotgun (WGS) entry which is preliminary data.</text>
</comment>
<accession>A0AAW0EHP7</accession>
<dbReference type="Gene3D" id="3.30.559.10">
    <property type="entry name" value="Chloramphenicol acetyltransferase-like domain"/>
    <property type="match status" value="2"/>
</dbReference>
<gene>
    <name evidence="1" type="ORF">R3P38DRAFT_3165215</name>
</gene>